<organism evidence="2 3">
    <name type="scientific">Tsuneonella litorea</name>
    <dbReference type="NCBI Taxonomy" id="2976475"/>
    <lineage>
        <taxon>Bacteria</taxon>
        <taxon>Pseudomonadati</taxon>
        <taxon>Pseudomonadota</taxon>
        <taxon>Alphaproteobacteria</taxon>
        <taxon>Sphingomonadales</taxon>
        <taxon>Erythrobacteraceae</taxon>
        <taxon>Tsuneonella</taxon>
    </lineage>
</organism>
<dbReference type="AlphaFoldDB" id="A0A9X2VZY8"/>
<name>A0A9X2VZY8_9SPHN</name>
<evidence type="ECO:0000313" key="2">
    <source>
        <dbReference type="EMBL" id="MCT2558492.1"/>
    </source>
</evidence>
<dbReference type="RefSeq" id="WP_259961315.1">
    <property type="nucleotide sequence ID" value="NZ_JAOAMV010000002.1"/>
</dbReference>
<keyword evidence="3" id="KW-1185">Reference proteome</keyword>
<protein>
    <submittedName>
        <fullName evidence="2">Uncharacterized protein</fullName>
    </submittedName>
</protein>
<comment type="caution">
    <text evidence="2">The sequence shown here is derived from an EMBL/GenBank/DDBJ whole genome shotgun (WGS) entry which is preliminary data.</text>
</comment>
<evidence type="ECO:0000313" key="3">
    <source>
        <dbReference type="Proteomes" id="UP001142648"/>
    </source>
</evidence>
<gene>
    <name evidence="2" type="ORF">N0B51_05815</name>
</gene>
<sequence>MTRTSGKAGKLGERITSKGGRAVDRAITKVTGEDREVMGPSPNPATNLIIHDVLLRAGGRLMRTTLEKGLLANRYGKQSAKKMVDNRSVTMALASYAVSRFATRSIPGALIVGTGLAAKTLFDRSQSRRKARSAGDKALRETEAEE</sequence>
<dbReference type="Proteomes" id="UP001142648">
    <property type="component" value="Unassembled WGS sequence"/>
</dbReference>
<feature type="compositionally biased region" description="Basic and acidic residues" evidence="1">
    <location>
        <begin position="133"/>
        <end position="146"/>
    </location>
</feature>
<reference evidence="2" key="1">
    <citation type="submission" date="2022-09" db="EMBL/GenBank/DDBJ databases">
        <title>The genome sequence of Tsuneonella sp. YG55.</title>
        <authorList>
            <person name="Liu Y."/>
        </authorList>
    </citation>
    <scope>NUCLEOTIDE SEQUENCE</scope>
    <source>
        <strain evidence="2">YG55</strain>
    </source>
</reference>
<dbReference type="EMBL" id="JAOAMV010000002">
    <property type="protein sequence ID" value="MCT2558492.1"/>
    <property type="molecule type" value="Genomic_DNA"/>
</dbReference>
<evidence type="ECO:0000256" key="1">
    <source>
        <dbReference type="SAM" id="MobiDB-lite"/>
    </source>
</evidence>
<proteinExistence type="predicted"/>
<feature type="region of interest" description="Disordered" evidence="1">
    <location>
        <begin position="124"/>
        <end position="146"/>
    </location>
</feature>
<accession>A0A9X2VZY8</accession>